<dbReference type="SUPFAM" id="SSF88723">
    <property type="entry name" value="PIN domain-like"/>
    <property type="match status" value="1"/>
</dbReference>
<evidence type="ECO:0000313" key="9">
    <source>
        <dbReference type="Proteomes" id="UP000008363"/>
    </source>
</evidence>
<evidence type="ECO:0000256" key="2">
    <source>
        <dbReference type="ARBA" id="ARBA00022722"/>
    </source>
</evidence>
<comment type="cofactor">
    <cofactor evidence="6">
        <name>Mg(2+)</name>
        <dbReference type="ChEBI" id="CHEBI:18420"/>
    </cofactor>
</comment>
<dbReference type="CDD" id="cd18678">
    <property type="entry name" value="PIN_MtVapC25_VapC33-like"/>
    <property type="match status" value="1"/>
</dbReference>
<dbReference type="NCBIfam" id="TIGR00028">
    <property type="entry name" value="Mtu_PIN_fam"/>
    <property type="match status" value="1"/>
</dbReference>
<gene>
    <name evidence="6" type="primary">vapC</name>
    <name evidence="8" type="ORF">GORHZ_072_00200</name>
</gene>
<dbReference type="eggNOG" id="COG1848">
    <property type="taxonomic scope" value="Bacteria"/>
</dbReference>
<dbReference type="OrthoDB" id="556169at2"/>
<dbReference type="Proteomes" id="UP000008363">
    <property type="component" value="Unassembled WGS sequence"/>
</dbReference>
<dbReference type="Gene3D" id="3.40.50.1010">
    <property type="entry name" value="5'-nuclease"/>
    <property type="match status" value="1"/>
</dbReference>
<organism evidence="8 9">
    <name type="scientific">Gordonia rhizosphera NBRC 16068</name>
    <dbReference type="NCBI Taxonomy" id="1108045"/>
    <lineage>
        <taxon>Bacteria</taxon>
        <taxon>Bacillati</taxon>
        <taxon>Actinomycetota</taxon>
        <taxon>Actinomycetes</taxon>
        <taxon>Mycobacteriales</taxon>
        <taxon>Gordoniaceae</taxon>
        <taxon>Gordonia</taxon>
    </lineage>
</organism>
<feature type="domain" description="PIN" evidence="7">
    <location>
        <begin position="3"/>
        <end position="134"/>
    </location>
</feature>
<comment type="similarity">
    <text evidence="6">Belongs to the PINc/VapC protein family.</text>
</comment>
<evidence type="ECO:0000256" key="4">
    <source>
        <dbReference type="ARBA" id="ARBA00022801"/>
    </source>
</evidence>
<accession>K6WTI3</accession>
<keyword evidence="5 6" id="KW-0460">Magnesium</keyword>
<dbReference type="EC" id="3.1.-.-" evidence="6"/>
<dbReference type="Pfam" id="PF01850">
    <property type="entry name" value="PIN"/>
    <property type="match status" value="1"/>
</dbReference>
<evidence type="ECO:0000256" key="1">
    <source>
        <dbReference type="ARBA" id="ARBA00022649"/>
    </source>
</evidence>
<protein>
    <recommendedName>
        <fullName evidence="6">Ribonuclease VapC</fullName>
        <shortName evidence="6">RNase VapC</shortName>
        <ecNumber evidence="6">3.1.-.-</ecNumber>
    </recommendedName>
    <alternativeName>
        <fullName evidence="6">Toxin VapC</fullName>
    </alternativeName>
</protein>
<dbReference type="EMBL" id="BAHC01000072">
    <property type="protein sequence ID" value="GAB89844.1"/>
    <property type="molecule type" value="Genomic_DNA"/>
</dbReference>
<evidence type="ECO:0000313" key="8">
    <source>
        <dbReference type="EMBL" id="GAB89844.1"/>
    </source>
</evidence>
<evidence type="ECO:0000259" key="7">
    <source>
        <dbReference type="Pfam" id="PF01850"/>
    </source>
</evidence>
<evidence type="ECO:0000256" key="5">
    <source>
        <dbReference type="ARBA" id="ARBA00022842"/>
    </source>
</evidence>
<dbReference type="AlphaFoldDB" id="K6WTI3"/>
<comment type="caution">
    <text evidence="8">The sequence shown here is derived from an EMBL/GenBank/DDBJ whole genome shotgun (WGS) entry which is preliminary data.</text>
</comment>
<dbReference type="InterPro" id="IPR006226">
    <property type="entry name" value="Mtu_PIN"/>
</dbReference>
<dbReference type="GO" id="GO:0090729">
    <property type="term" value="F:toxin activity"/>
    <property type="evidence" value="ECO:0007669"/>
    <property type="project" value="UniProtKB-KW"/>
</dbReference>
<feature type="binding site" evidence="6">
    <location>
        <position position="5"/>
    </location>
    <ligand>
        <name>Mg(2+)</name>
        <dbReference type="ChEBI" id="CHEBI:18420"/>
    </ligand>
</feature>
<sequence>MLMPDVNILVGAFRGEDARHAQLYSWLDSVLGHDEPLALTPAVVSGYVRVVTNARIFADPTPLPRALGHIEALRENPSVLDVAPGHRHWAIFAALCRESDARGNLVADAHHAATAIEHGATWVTLDRDYARFGRLTWRLPET</sequence>
<dbReference type="GO" id="GO:0000287">
    <property type="term" value="F:magnesium ion binding"/>
    <property type="evidence" value="ECO:0007669"/>
    <property type="project" value="UniProtKB-UniRule"/>
</dbReference>
<keyword evidence="3 6" id="KW-0479">Metal-binding</keyword>
<comment type="function">
    <text evidence="6">Toxic component of a toxin-antitoxin (TA) system. An RNase.</text>
</comment>
<dbReference type="GO" id="GO:0045926">
    <property type="term" value="P:negative regulation of growth"/>
    <property type="evidence" value="ECO:0007669"/>
    <property type="project" value="UniProtKB-ARBA"/>
</dbReference>
<dbReference type="InterPro" id="IPR002716">
    <property type="entry name" value="PIN_dom"/>
</dbReference>
<dbReference type="GO" id="GO:0004540">
    <property type="term" value="F:RNA nuclease activity"/>
    <property type="evidence" value="ECO:0007669"/>
    <property type="project" value="InterPro"/>
</dbReference>
<keyword evidence="6" id="KW-0800">Toxin</keyword>
<reference evidence="8 9" key="1">
    <citation type="submission" date="2012-08" db="EMBL/GenBank/DDBJ databases">
        <title>Whole genome shotgun sequence of Gordonia rhizosphera NBRC 16068.</title>
        <authorList>
            <person name="Takarada H."/>
            <person name="Isaki S."/>
            <person name="Hosoyama A."/>
            <person name="Tsuchikane K."/>
            <person name="Katsumata H."/>
            <person name="Baba S."/>
            <person name="Ohji S."/>
            <person name="Yamazaki S."/>
            <person name="Fujita N."/>
        </authorList>
    </citation>
    <scope>NUCLEOTIDE SEQUENCE [LARGE SCALE GENOMIC DNA]</scope>
    <source>
        <strain evidence="8 9">NBRC 16068</strain>
    </source>
</reference>
<name>K6WTI3_9ACTN</name>
<feature type="binding site" evidence="6">
    <location>
        <position position="108"/>
    </location>
    <ligand>
        <name>Mg(2+)</name>
        <dbReference type="ChEBI" id="CHEBI:18420"/>
    </ligand>
</feature>
<keyword evidence="2 6" id="KW-0540">Nuclease</keyword>
<dbReference type="GO" id="GO:0016788">
    <property type="term" value="F:hydrolase activity, acting on ester bonds"/>
    <property type="evidence" value="ECO:0007669"/>
    <property type="project" value="InterPro"/>
</dbReference>
<keyword evidence="9" id="KW-1185">Reference proteome</keyword>
<dbReference type="STRING" id="1108045.GORHZ_072_00200"/>
<proteinExistence type="inferred from homology"/>
<evidence type="ECO:0000256" key="6">
    <source>
        <dbReference type="HAMAP-Rule" id="MF_00265"/>
    </source>
</evidence>
<dbReference type="InterPro" id="IPR029060">
    <property type="entry name" value="PIN-like_dom_sf"/>
</dbReference>
<keyword evidence="1 6" id="KW-1277">Toxin-antitoxin system</keyword>
<dbReference type="HAMAP" id="MF_00265">
    <property type="entry name" value="VapC_Nob1"/>
    <property type="match status" value="1"/>
</dbReference>
<dbReference type="InterPro" id="IPR022907">
    <property type="entry name" value="VapC_family"/>
</dbReference>
<evidence type="ECO:0000256" key="3">
    <source>
        <dbReference type="ARBA" id="ARBA00022723"/>
    </source>
</evidence>
<keyword evidence="4 6" id="KW-0378">Hydrolase</keyword>